<keyword evidence="2" id="KW-0597">Phosphoprotein</keyword>
<dbReference type="PROSITE" id="PS50894">
    <property type="entry name" value="HPT"/>
    <property type="match status" value="1"/>
</dbReference>
<reference evidence="5" key="1">
    <citation type="journal article" date="2019" name="Int. J. Syst. Evol. Microbiol.">
        <title>The Global Catalogue of Microorganisms (GCM) 10K type strain sequencing project: providing services to taxonomists for standard genome sequencing and annotation.</title>
        <authorList>
            <consortium name="The Broad Institute Genomics Platform"/>
            <consortium name="The Broad Institute Genome Sequencing Center for Infectious Disease"/>
            <person name="Wu L."/>
            <person name="Ma J."/>
        </authorList>
    </citation>
    <scope>NUCLEOTIDE SEQUENCE [LARGE SCALE GENOMIC DNA]</scope>
    <source>
        <strain evidence="5">KCTC 42964</strain>
    </source>
</reference>
<feature type="domain" description="HPt" evidence="3">
    <location>
        <begin position="16"/>
        <end position="118"/>
    </location>
</feature>
<evidence type="ECO:0000313" key="5">
    <source>
        <dbReference type="Proteomes" id="UP001595528"/>
    </source>
</evidence>
<gene>
    <name evidence="4" type="ORF">ACFOGJ_26530</name>
</gene>
<evidence type="ECO:0000313" key="4">
    <source>
        <dbReference type="EMBL" id="MFC3230829.1"/>
    </source>
</evidence>
<dbReference type="SUPFAM" id="SSF47226">
    <property type="entry name" value="Histidine-containing phosphotransfer domain, HPT domain"/>
    <property type="match status" value="1"/>
</dbReference>
<feature type="modified residue" description="Phosphohistidine" evidence="2">
    <location>
        <position position="57"/>
    </location>
</feature>
<proteinExistence type="predicted"/>
<organism evidence="4 5">
    <name type="scientific">Marinibaculum pumilum</name>
    <dbReference type="NCBI Taxonomy" id="1766165"/>
    <lineage>
        <taxon>Bacteria</taxon>
        <taxon>Pseudomonadati</taxon>
        <taxon>Pseudomonadota</taxon>
        <taxon>Alphaproteobacteria</taxon>
        <taxon>Rhodospirillales</taxon>
        <taxon>Rhodospirillaceae</taxon>
        <taxon>Marinibaculum</taxon>
    </lineage>
</organism>
<dbReference type="EMBL" id="JBHRTR010000049">
    <property type="protein sequence ID" value="MFC3230829.1"/>
    <property type="molecule type" value="Genomic_DNA"/>
</dbReference>
<evidence type="ECO:0000259" key="3">
    <source>
        <dbReference type="PROSITE" id="PS50894"/>
    </source>
</evidence>
<protein>
    <submittedName>
        <fullName evidence="4">Hpt domain-containing protein</fullName>
    </submittedName>
</protein>
<name>A0ABV7L8R0_9PROT</name>
<dbReference type="InterPro" id="IPR008207">
    <property type="entry name" value="Sig_transdc_His_kin_Hpt_dom"/>
</dbReference>
<dbReference type="InterPro" id="IPR036641">
    <property type="entry name" value="HPT_dom_sf"/>
</dbReference>
<accession>A0ABV7L8R0</accession>
<comment type="caution">
    <text evidence="4">The sequence shown here is derived from an EMBL/GenBank/DDBJ whole genome shotgun (WGS) entry which is preliminary data.</text>
</comment>
<dbReference type="Proteomes" id="UP001595528">
    <property type="component" value="Unassembled WGS sequence"/>
</dbReference>
<evidence type="ECO:0000256" key="2">
    <source>
        <dbReference type="PROSITE-ProRule" id="PRU00110"/>
    </source>
</evidence>
<evidence type="ECO:0000256" key="1">
    <source>
        <dbReference type="ARBA" id="ARBA00023012"/>
    </source>
</evidence>
<dbReference type="Pfam" id="PF01627">
    <property type="entry name" value="Hpt"/>
    <property type="match status" value="1"/>
</dbReference>
<sequence length="118" mass="12039">MGEIDAEVLDISQLRQFTAGEPALELEIAELFAETSAGYVAAMVPDASDKAWHEAAHSLKGSARGIGAGRVAQLAASAENLVGAEAVPERRAEAQAALSQAVADVVAALGRLTEGARG</sequence>
<keyword evidence="1" id="KW-0902">Two-component regulatory system</keyword>
<dbReference type="RefSeq" id="WP_379906285.1">
    <property type="nucleotide sequence ID" value="NZ_JBHRTR010000049.1"/>
</dbReference>
<dbReference type="SMART" id="SM00073">
    <property type="entry name" value="HPT"/>
    <property type="match status" value="1"/>
</dbReference>
<dbReference type="Gene3D" id="1.20.120.160">
    <property type="entry name" value="HPT domain"/>
    <property type="match status" value="1"/>
</dbReference>
<keyword evidence="5" id="KW-1185">Reference proteome</keyword>